<sequence>MGDERPAQNSALDQDLLKQVDAQIAAAKARGEDVSTAVNLRDSAVSLAQQGSAAEANGNLKLAAQLVGVLRPINNAPTEEPQPAIAAAPAPVASGDEQGNLLLDAKFSSAKDLSAWQRVGPPTNDGGTPLWTVENGLLTQQGVDGVTTLDIPTGFVTGDPAWTDVTVRATTLARGTQEVGLIARQNGENYYRFRVVTFGTEQRGNLILEKVVNGQATRIGNFDGPALAYNTWYTIALSAQGSSLKCYVNGKLVGSSEDATLTSGRAGVSTVAMSGAFFKNIQVIGR</sequence>
<dbReference type="AlphaFoldDB" id="A0A0P9DWL5"/>
<keyword evidence="2" id="KW-1185">Reference proteome</keyword>
<proteinExistence type="predicted"/>
<dbReference type="Gene3D" id="2.60.120.560">
    <property type="entry name" value="Exo-inulinase, domain 1"/>
    <property type="match status" value="1"/>
</dbReference>
<dbReference type="InterPro" id="IPR013320">
    <property type="entry name" value="ConA-like_dom_sf"/>
</dbReference>
<reference evidence="1 2" key="1">
    <citation type="submission" date="2015-09" db="EMBL/GenBank/DDBJ databases">
        <title>Draft genome sequence of Kouleothrix aurantiaca JCM 19913.</title>
        <authorList>
            <person name="Hemp J."/>
        </authorList>
    </citation>
    <scope>NUCLEOTIDE SEQUENCE [LARGE SCALE GENOMIC DNA]</scope>
    <source>
        <strain evidence="1 2">COM-B</strain>
    </source>
</reference>
<evidence type="ECO:0000313" key="2">
    <source>
        <dbReference type="Proteomes" id="UP000050509"/>
    </source>
</evidence>
<protein>
    <recommendedName>
        <fullName evidence="3">3-keto-disaccharide hydrolase domain-containing protein</fullName>
    </recommendedName>
</protein>
<name>A0A0P9DWL5_9CHLR</name>
<accession>A0A0P9DWL5</accession>
<dbReference type="Pfam" id="PF13385">
    <property type="entry name" value="Laminin_G_3"/>
    <property type="match status" value="1"/>
</dbReference>
<dbReference type="SUPFAM" id="SSF49899">
    <property type="entry name" value="Concanavalin A-like lectins/glucanases"/>
    <property type="match status" value="1"/>
</dbReference>
<organism evidence="1 2">
    <name type="scientific">Kouleothrix aurantiaca</name>
    <dbReference type="NCBI Taxonomy" id="186479"/>
    <lineage>
        <taxon>Bacteria</taxon>
        <taxon>Bacillati</taxon>
        <taxon>Chloroflexota</taxon>
        <taxon>Chloroflexia</taxon>
        <taxon>Chloroflexales</taxon>
        <taxon>Roseiflexineae</taxon>
        <taxon>Roseiflexaceae</taxon>
        <taxon>Kouleothrix</taxon>
    </lineage>
</organism>
<gene>
    <name evidence="1" type="ORF">SE17_03815</name>
</gene>
<dbReference type="EMBL" id="LJCR01000058">
    <property type="protein sequence ID" value="KPV54430.1"/>
    <property type="molecule type" value="Genomic_DNA"/>
</dbReference>
<comment type="caution">
    <text evidence="1">The sequence shown here is derived from an EMBL/GenBank/DDBJ whole genome shotgun (WGS) entry which is preliminary data.</text>
</comment>
<dbReference type="Proteomes" id="UP000050509">
    <property type="component" value="Unassembled WGS sequence"/>
</dbReference>
<evidence type="ECO:0000313" key="1">
    <source>
        <dbReference type="EMBL" id="KPV54430.1"/>
    </source>
</evidence>
<evidence type="ECO:0008006" key="3">
    <source>
        <dbReference type="Google" id="ProtNLM"/>
    </source>
</evidence>